<evidence type="ECO:0000256" key="5">
    <source>
        <dbReference type="ARBA" id="ARBA00022801"/>
    </source>
</evidence>
<dbReference type="EMBL" id="VSWC01000079">
    <property type="protein sequence ID" value="KAA1093888.1"/>
    <property type="molecule type" value="Genomic_DNA"/>
</dbReference>
<proteinExistence type="predicted"/>
<comment type="caution">
    <text evidence="11">The sequence shown here is derived from an EMBL/GenBank/DDBJ whole genome shotgun (WGS) entry which is preliminary data.</text>
</comment>
<dbReference type="Proteomes" id="UP000325313">
    <property type="component" value="Unassembled WGS sequence"/>
</dbReference>
<feature type="region of interest" description="Disordered" evidence="9">
    <location>
        <begin position="178"/>
        <end position="210"/>
    </location>
</feature>
<evidence type="ECO:0000256" key="7">
    <source>
        <dbReference type="ARBA" id="ARBA00057633"/>
    </source>
</evidence>
<dbReference type="GO" id="GO:0004843">
    <property type="term" value="F:cysteine-type deubiquitinase activity"/>
    <property type="evidence" value="ECO:0007669"/>
    <property type="project" value="UniProtKB-EC"/>
</dbReference>
<evidence type="ECO:0000256" key="2">
    <source>
        <dbReference type="ARBA" id="ARBA00012759"/>
    </source>
</evidence>
<evidence type="ECO:0000256" key="3">
    <source>
        <dbReference type="ARBA" id="ARBA00022670"/>
    </source>
</evidence>
<name>A0A5B0P1D6_PUCGR</name>
<sequence>MSKMTGRKPRNHISHLITITSYYPGFLRTLSLACFTLFILRVEGMFTARPSIITTEFVKPQPIARVSDNFLHADNSVETIGIPVRDDKQNMIRYPHLPGEAGIHLDRVDKLPPIEYPVKPVPKPLADPEVGSPNLPQKTKQKWTWRRFKDHIKTKFKALIAKLKKLFTWRKKITPLDGKLQKPTSVRPPGPKANEAAQGQPTEVNPLVQGPPIKANAVAQEQPIMTNEVAPATHGPALYPSQDDGYLDHSFSSSSSSDSSYPGSSRWGSFSGTSGSWSPPRQPVAPRLSGSDDALHRLNNLKLITKLPESTTLVPIEHLPGYAKTQGFIEPDGNCMFRAFSYLLYQNQDSHWEIREKIVAYLKKNWYEFAESMVGDEDINIRAQQYIQRLEGGAWGDHIEETIFGRLYNRNIVVVSNLESAHAQVRQPDLSSNEFDALFLRGQHYELLVKDPHWKPASAYPSPSRSQTI</sequence>
<dbReference type="PANTHER" id="PTHR12419">
    <property type="entry name" value="OTU DOMAIN CONTAINING PROTEIN"/>
    <property type="match status" value="1"/>
</dbReference>
<evidence type="ECO:0000256" key="9">
    <source>
        <dbReference type="SAM" id="MobiDB-lite"/>
    </source>
</evidence>
<dbReference type="GO" id="GO:0016579">
    <property type="term" value="P:protein deubiquitination"/>
    <property type="evidence" value="ECO:0007669"/>
    <property type="project" value="TreeGrafter"/>
</dbReference>
<dbReference type="FunFam" id="3.90.70.80:FF:000010">
    <property type="entry name" value="OTU domain-containing protein 1"/>
    <property type="match status" value="1"/>
</dbReference>
<reference evidence="13 14" key="1">
    <citation type="submission" date="2019-05" db="EMBL/GenBank/DDBJ databases">
        <title>Emergence of the Ug99 lineage of the wheat stem rust pathogen through somatic hybridization.</title>
        <authorList>
            <person name="Li F."/>
            <person name="Upadhyaya N.M."/>
            <person name="Sperschneider J."/>
            <person name="Matny O."/>
            <person name="Nguyen-Phuc H."/>
            <person name="Mago R."/>
            <person name="Raley C."/>
            <person name="Miller M.E."/>
            <person name="Silverstein K.A.T."/>
            <person name="Henningsen E."/>
            <person name="Hirsch C.D."/>
            <person name="Visser B."/>
            <person name="Pretorius Z.A."/>
            <person name="Steffenson B.J."/>
            <person name="Schwessinger B."/>
            <person name="Dodds P.N."/>
            <person name="Figueroa M."/>
        </authorList>
    </citation>
    <scope>NUCLEOTIDE SEQUENCE [LARGE SCALE GENOMIC DNA]</scope>
    <source>
        <strain evidence="11">21-0</strain>
        <strain evidence="12 14">Ug99</strain>
    </source>
</reference>
<evidence type="ECO:0000256" key="6">
    <source>
        <dbReference type="ARBA" id="ARBA00022807"/>
    </source>
</evidence>
<feature type="compositionally biased region" description="Low complexity" evidence="9">
    <location>
        <begin position="250"/>
        <end position="278"/>
    </location>
</feature>
<evidence type="ECO:0000256" key="8">
    <source>
        <dbReference type="ARBA" id="ARBA00074858"/>
    </source>
</evidence>
<evidence type="ECO:0000313" key="12">
    <source>
        <dbReference type="EMBL" id="KAA1129998.1"/>
    </source>
</evidence>
<dbReference type="EMBL" id="VDEP01000115">
    <property type="protein sequence ID" value="KAA1129998.1"/>
    <property type="molecule type" value="Genomic_DNA"/>
</dbReference>
<feature type="region of interest" description="Disordered" evidence="9">
    <location>
        <begin position="231"/>
        <end position="291"/>
    </location>
</feature>
<dbReference type="Proteomes" id="UP000324748">
    <property type="component" value="Unassembled WGS sequence"/>
</dbReference>
<dbReference type="InterPro" id="IPR038765">
    <property type="entry name" value="Papain-like_cys_pep_sf"/>
</dbReference>
<comment type="function">
    <text evidence="7">Deubiquitinating enzyme that specifically hydrolyzes 'Lys-63'-linked polyubiquitin to monoubiquitin. Required for the stability and translation of a subset mRNAs with a high abundance of rare codons by mediating deubiquitination of 40S ribosomal protein RPS10/eS10, thereby antagonizing ZNF598-mediated 40S ubiquitination. The abundance of rare codons in mRNAs can limit the translation rate and can lead to ribosome collisions that trigger activation of ribosome quality control (RQC) pathway by ZNF598. OTUD1-mediated deubiquitination prevents activation of the RQC and subsequent dissociation of ribosomes and stimulates formation of polysomes and translation.</text>
</comment>
<keyword evidence="3" id="KW-0645">Protease</keyword>
<dbReference type="EC" id="3.4.19.12" evidence="2"/>
<evidence type="ECO:0000256" key="4">
    <source>
        <dbReference type="ARBA" id="ARBA00022786"/>
    </source>
</evidence>
<protein>
    <recommendedName>
        <fullName evidence="8">OTU domain-containing protein 1</fullName>
        <ecNumber evidence="2">3.4.19.12</ecNumber>
    </recommendedName>
</protein>
<dbReference type="InterPro" id="IPR003323">
    <property type="entry name" value="OTU_dom"/>
</dbReference>
<dbReference type="Gene3D" id="3.90.70.80">
    <property type="match status" value="1"/>
</dbReference>
<dbReference type="PROSITE" id="PS50802">
    <property type="entry name" value="OTU"/>
    <property type="match status" value="1"/>
</dbReference>
<dbReference type="AlphaFoldDB" id="A0A5B0P1D6"/>
<evidence type="ECO:0000259" key="10">
    <source>
        <dbReference type="PROSITE" id="PS50802"/>
    </source>
</evidence>
<evidence type="ECO:0000256" key="1">
    <source>
        <dbReference type="ARBA" id="ARBA00000707"/>
    </source>
</evidence>
<keyword evidence="5" id="KW-0378">Hydrolase</keyword>
<evidence type="ECO:0000313" key="11">
    <source>
        <dbReference type="EMBL" id="KAA1093888.1"/>
    </source>
</evidence>
<keyword evidence="13" id="KW-1185">Reference proteome</keyword>
<accession>A0A5B0P1D6</accession>
<dbReference type="PANTHER" id="PTHR12419:SF11">
    <property type="entry name" value="OTU DOMAIN-CONTAINING PROTEIN DDB_G0284757"/>
    <property type="match status" value="1"/>
</dbReference>
<dbReference type="GO" id="GO:0006508">
    <property type="term" value="P:proteolysis"/>
    <property type="evidence" value="ECO:0007669"/>
    <property type="project" value="UniProtKB-KW"/>
</dbReference>
<evidence type="ECO:0000313" key="14">
    <source>
        <dbReference type="Proteomes" id="UP000325313"/>
    </source>
</evidence>
<gene>
    <name evidence="11" type="ORF">PGT21_001997</name>
    <name evidence="12" type="ORF">PGTUg99_009258</name>
</gene>
<keyword evidence="6" id="KW-0788">Thiol protease</keyword>
<dbReference type="Pfam" id="PF02338">
    <property type="entry name" value="OTU"/>
    <property type="match status" value="1"/>
</dbReference>
<evidence type="ECO:0000313" key="13">
    <source>
        <dbReference type="Proteomes" id="UP000324748"/>
    </source>
</evidence>
<keyword evidence="4" id="KW-0833">Ubl conjugation pathway</keyword>
<dbReference type="InterPro" id="IPR050704">
    <property type="entry name" value="Peptidase_C85-like"/>
</dbReference>
<dbReference type="SUPFAM" id="SSF54001">
    <property type="entry name" value="Cysteine proteinases"/>
    <property type="match status" value="1"/>
</dbReference>
<dbReference type="CDD" id="cd22744">
    <property type="entry name" value="OTU"/>
    <property type="match status" value="1"/>
</dbReference>
<comment type="catalytic activity">
    <reaction evidence="1">
        <text>Thiol-dependent hydrolysis of ester, thioester, amide, peptide and isopeptide bonds formed by the C-terminal Gly of ubiquitin (a 76-residue protein attached to proteins as an intracellular targeting signal).</text>
        <dbReference type="EC" id="3.4.19.12"/>
    </reaction>
</comment>
<feature type="domain" description="OTU" evidence="10">
    <location>
        <begin position="324"/>
        <end position="451"/>
    </location>
</feature>
<dbReference type="OrthoDB" id="415023at2759"/>
<organism evidence="11 13">
    <name type="scientific">Puccinia graminis f. sp. tritici</name>
    <dbReference type="NCBI Taxonomy" id="56615"/>
    <lineage>
        <taxon>Eukaryota</taxon>
        <taxon>Fungi</taxon>
        <taxon>Dikarya</taxon>
        <taxon>Basidiomycota</taxon>
        <taxon>Pucciniomycotina</taxon>
        <taxon>Pucciniomycetes</taxon>
        <taxon>Pucciniales</taxon>
        <taxon>Pucciniaceae</taxon>
        <taxon>Puccinia</taxon>
    </lineage>
</organism>